<dbReference type="SUPFAM" id="SSF52540">
    <property type="entry name" value="P-loop containing nucleoside triphosphate hydrolases"/>
    <property type="match status" value="1"/>
</dbReference>
<dbReference type="InterPro" id="IPR008271">
    <property type="entry name" value="Ser/Thr_kinase_AS"/>
</dbReference>
<feature type="domain" description="Protein kinase" evidence="8">
    <location>
        <begin position="55"/>
        <end position="312"/>
    </location>
</feature>
<dbReference type="PANTHER" id="PTHR43289:SF34">
    <property type="entry name" value="SERINE_THREONINE-PROTEIN KINASE YBDM-RELATED"/>
    <property type="match status" value="1"/>
</dbReference>
<dbReference type="GO" id="GO:0004674">
    <property type="term" value="F:protein serine/threonine kinase activity"/>
    <property type="evidence" value="ECO:0007669"/>
    <property type="project" value="UniProtKB-KW"/>
</dbReference>
<dbReference type="InterPro" id="IPR011009">
    <property type="entry name" value="Kinase-like_dom_sf"/>
</dbReference>
<dbReference type="InterPro" id="IPR000719">
    <property type="entry name" value="Prot_kinase_dom"/>
</dbReference>
<sequence>MKCPKCHFENPDDTIYCGKCATPLRPTEEISVSHTKTLQVPTKDLTTGSTFAGRYQVIEELGKGGMGKVYKALDKEIKENVALKLLKPEIAADEKTIERFRNELKYARKITHKNVCRMYHLSKEADAYYIIMEYVPGEDLKSFIRRVGQLPVKKAISITTQVGEGLAEAHRLGVVHRDLKPQNIMIDKEGNARIMDFGIARSLKAKGITEEGMIIGTPDYMSPEQVEGQEADQRSDIYSLGIILYEMVAGKVPFEGDSSLSIAVKHKTEIPANPRDINAQVPEDLSNVILKCLEKEREKRFQNVEELLSELRNIEAGFAAAAAPQQPQMPAFLIEAEEGPAEGERPVFVAREQELEKLGKFLDTSLAGKGQVVFLTGEAGSGKTALIQEFARRAQEEHPDLIVAGGKCNAQTGIGDPYLPFIEIMSLLTGDVEAKCVAGVITKEHATRLWNFIPFSVKSILDKGPDLIDIFAPGADLVAHGEAFASGREPWFFSLKKLVERKAALPTDSSLTQTYLFEQYTRVLEALAQQQPMLLIMDDLQWMDAGSASLLFHLGRRMKGNRVLIVGAFRPSEVDQGRAGERHPLEPVLHEFKLDFGDLEVEVEKAEGLQFVDALLDTESNRLGTAFRDMLFKQTKGHPLFTVELLRDMQDRKLLVRDRKGQWVEGPELNWDTLPVRVDAVIEARISRLTDGLREVMTIASVEGEEFTAEVLARLQETEVRKLVRCLSSELDKQHHLVSAKGIRQLERQRLSLYLFQHILFQRYLYNRLDEVERAHLHGEVGNILEALYGEQTDEIAVQLARHFEEAGITQKATEYLQKAGQRALQLSAHQEAITNFNKCLNLLKTLPDTPERAQGELMLQLTLTVPLQATKGLAAPEVGQALSRAHDLCQQIGETPQLSMALVLLAQFYSLRAEYHKSLNLSEQITKTSKGAEDLMSLLASSCITTWPSLNIGEFSKAHASAKKWID</sequence>
<keyword evidence="4 7" id="KW-0547">Nucleotide-binding</keyword>
<dbReference type="Gene3D" id="1.10.510.10">
    <property type="entry name" value="Transferase(Phosphotransferase) domain 1"/>
    <property type="match status" value="1"/>
</dbReference>
<dbReference type="Pfam" id="PF13191">
    <property type="entry name" value="AAA_16"/>
    <property type="match status" value="1"/>
</dbReference>
<dbReference type="Pfam" id="PF00069">
    <property type="entry name" value="Pkinase"/>
    <property type="match status" value="1"/>
</dbReference>
<evidence type="ECO:0000313" key="10">
    <source>
        <dbReference type="Proteomes" id="UP000320781"/>
    </source>
</evidence>
<dbReference type="Gene3D" id="3.40.50.300">
    <property type="entry name" value="P-loop containing nucleotide triphosphate hydrolases"/>
    <property type="match status" value="1"/>
</dbReference>
<dbReference type="FunFam" id="1.10.510.10:FF:000021">
    <property type="entry name" value="Serine/threonine protein kinase"/>
    <property type="match status" value="1"/>
</dbReference>
<dbReference type="InterPro" id="IPR027417">
    <property type="entry name" value="P-loop_NTPase"/>
</dbReference>
<evidence type="ECO:0000256" key="2">
    <source>
        <dbReference type="ARBA" id="ARBA00022527"/>
    </source>
</evidence>
<dbReference type="SMART" id="SM00382">
    <property type="entry name" value="AAA"/>
    <property type="match status" value="1"/>
</dbReference>
<dbReference type="Gene3D" id="3.30.200.20">
    <property type="entry name" value="Phosphorylase Kinase, domain 1"/>
    <property type="match status" value="1"/>
</dbReference>
<dbReference type="EC" id="2.7.11.1" evidence="1"/>
<evidence type="ECO:0000256" key="4">
    <source>
        <dbReference type="ARBA" id="ARBA00022741"/>
    </source>
</evidence>
<dbReference type="InterPro" id="IPR003593">
    <property type="entry name" value="AAA+_ATPase"/>
</dbReference>
<evidence type="ECO:0000259" key="8">
    <source>
        <dbReference type="PROSITE" id="PS50011"/>
    </source>
</evidence>
<organism evidence="9 10">
    <name type="scientific">Aerophobetes bacterium</name>
    <dbReference type="NCBI Taxonomy" id="2030807"/>
    <lineage>
        <taxon>Bacteria</taxon>
        <taxon>Candidatus Aerophobota</taxon>
    </lineage>
</organism>
<protein>
    <recommendedName>
        <fullName evidence="1">non-specific serine/threonine protein kinase</fullName>
        <ecNumber evidence="1">2.7.11.1</ecNumber>
    </recommendedName>
</protein>
<reference evidence="9 10" key="1">
    <citation type="submission" date="2019-03" db="EMBL/GenBank/DDBJ databases">
        <title>Metabolic potential of uncultured bacteria and archaea associated with petroleum seepage in deep-sea sediments.</title>
        <authorList>
            <person name="Dong X."/>
            <person name="Hubert C."/>
        </authorList>
    </citation>
    <scope>NUCLEOTIDE SEQUENCE [LARGE SCALE GENOMIC DNA]</scope>
    <source>
        <strain evidence="9">E44_bin92</strain>
    </source>
</reference>
<dbReference type="CDD" id="cd14014">
    <property type="entry name" value="STKc_PknB_like"/>
    <property type="match status" value="1"/>
</dbReference>
<dbReference type="PROSITE" id="PS00108">
    <property type="entry name" value="PROTEIN_KINASE_ST"/>
    <property type="match status" value="1"/>
</dbReference>
<dbReference type="SUPFAM" id="SSF56112">
    <property type="entry name" value="Protein kinase-like (PK-like)"/>
    <property type="match status" value="1"/>
</dbReference>
<dbReference type="EMBL" id="SOKU01000190">
    <property type="protein sequence ID" value="TES85645.1"/>
    <property type="molecule type" value="Genomic_DNA"/>
</dbReference>
<dbReference type="InterPro" id="IPR017441">
    <property type="entry name" value="Protein_kinase_ATP_BS"/>
</dbReference>
<accession>A0A523QJ95</accession>
<name>A0A523QJ95_UNCAE</name>
<evidence type="ECO:0000256" key="3">
    <source>
        <dbReference type="ARBA" id="ARBA00022679"/>
    </source>
</evidence>
<dbReference type="PROSITE" id="PS00107">
    <property type="entry name" value="PROTEIN_KINASE_ATP"/>
    <property type="match status" value="1"/>
</dbReference>
<evidence type="ECO:0000313" key="9">
    <source>
        <dbReference type="EMBL" id="TES85645.1"/>
    </source>
</evidence>
<dbReference type="GO" id="GO:0005524">
    <property type="term" value="F:ATP binding"/>
    <property type="evidence" value="ECO:0007669"/>
    <property type="project" value="UniProtKB-UniRule"/>
</dbReference>
<proteinExistence type="predicted"/>
<dbReference type="SUPFAM" id="SSF48452">
    <property type="entry name" value="TPR-like"/>
    <property type="match status" value="1"/>
</dbReference>
<evidence type="ECO:0000256" key="1">
    <source>
        <dbReference type="ARBA" id="ARBA00012513"/>
    </source>
</evidence>
<dbReference type="Proteomes" id="UP000320781">
    <property type="component" value="Unassembled WGS sequence"/>
</dbReference>
<keyword evidence="3" id="KW-0808">Transferase</keyword>
<dbReference type="AlphaFoldDB" id="A0A523QJ95"/>
<gene>
    <name evidence="9" type="ORF">E3J95_03940</name>
</gene>
<dbReference type="InterPro" id="IPR011990">
    <property type="entry name" value="TPR-like_helical_dom_sf"/>
</dbReference>
<evidence type="ECO:0000256" key="6">
    <source>
        <dbReference type="ARBA" id="ARBA00022840"/>
    </source>
</evidence>
<feature type="non-terminal residue" evidence="9">
    <location>
        <position position="968"/>
    </location>
</feature>
<evidence type="ECO:0000256" key="7">
    <source>
        <dbReference type="PROSITE-ProRule" id="PRU10141"/>
    </source>
</evidence>
<dbReference type="SMART" id="SM00220">
    <property type="entry name" value="S_TKc"/>
    <property type="match status" value="1"/>
</dbReference>
<feature type="binding site" evidence="7">
    <location>
        <position position="84"/>
    </location>
    <ligand>
        <name>ATP</name>
        <dbReference type="ChEBI" id="CHEBI:30616"/>
    </ligand>
</feature>
<keyword evidence="6 7" id="KW-0067">ATP-binding</keyword>
<dbReference type="InterPro" id="IPR041664">
    <property type="entry name" value="AAA_16"/>
</dbReference>
<evidence type="ECO:0000256" key="5">
    <source>
        <dbReference type="ARBA" id="ARBA00022777"/>
    </source>
</evidence>
<keyword evidence="2" id="KW-0723">Serine/threonine-protein kinase</keyword>
<dbReference type="PANTHER" id="PTHR43289">
    <property type="entry name" value="MITOGEN-ACTIVATED PROTEIN KINASE KINASE KINASE 20-RELATED"/>
    <property type="match status" value="1"/>
</dbReference>
<dbReference type="PROSITE" id="PS50011">
    <property type="entry name" value="PROTEIN_KINASE_DOM"/>
    <property type="match status" value="1"/>
</dbReference>
<keyword evidence="5" id="KW-0418">Kinase</keyword>
<comment type="caution">
    <text evidence="9">The sequence shown here is derived from an EMBL/GenBank/DDBJ whole genome shotgun (WGS) entry which is preliminary data.</text>
</comment>